<evidence type="ECO:0000259" key="1">
    <source>
        <dbReference type="PROSITE" id="PS50801"/>
    </source>
</evidence>
<evidence type="ECO:0000313" key="2">
    <source>
        <dbReference type="EMBL" id="MDR7279248.1"/>
    </source>
</evidence>
<evidence type="ECO:0000313" key="3">
    <source>
        <dbReference type="Proteomes" id="UP001183643"/>
    </source>
</evidence>
<dbReference type="Proteomes" id="UP001183643">
    <property type="component" value="Unassembled WGS sequence"/>
</dbReference>
<dbReference type="SUPFAM" id="SSF52091">
    <property type="entry name" value="SpoIIaa-like"/>
    <property type="match status" value="1"/>
</dbReference>
<proteinExistence type="predicted"/>
<dbReference type="InterPro" id="IPR058548">
    <property type="entry name" value="MlaB-like_STAS"/>
</dbReference>
<dbReference type="InterPro" id="IPR002645">
    <property type="entry name" value="STAS_dom"/>
</dbReference>
<accession>A0AAE3YSP6</accession>
<protein>
    <submittedName>
        <fullName evidence="2">Anti-anti-sigma factor</fullName>
    </submittedName>
</protein>
<dbReference type="CDD" id="cd07043">
    <property type="entry name" value="STAS_anti-anti-sigma_factors"/>
    <property type="match status" value="1"/>
</dbReference>
<sequence>MTMSFTGDLDTDTAQEFSAAVLRTVDAHREPSVRIDLADVDFLAAAGVRALRHCQQYATGQGRRLVVCNPQPSVRHVLEIAAALDLLETAG</sequence>
<dbReference type="InterPro" id="IPR036513">
    <property type="entry name" value="STAS_dom_sf"/>
</dbReference>
<dbReference type="EMBL" id="JAVDYB010000001">
    <property type="protein sequence ID" value="MDR7279248.1"/>
    <property type="molecule type" value="Genomic_DNA"/>
</dbReference>
<dbReference type="Gene3D" id="3.30.750.24">
    <property type="entry name" value="STAS domain"/>
    <property type="match status" value="1"/>
</dbReference>
<dbReference type="Pfam" id="PF13466">
    <property type="entry name" value="STAS_2"/>
    <property type="match status" value="1"/>
</dbReference>
<gene>
    <name evidence="2" type="ORF">J2S41_006026</name>
</gene>
<dbReference type="PROSITE" id="PS50801">
    <property type="entry name" value="STAS"/>
    <property type="match status" value="1"/>
</dbReference>
<keyword evidence="3" id="KW-1185">Reference proteome</keyword>
<organism evidence="2 3">
    <name type="scientific">Catenuloplanes atrovinosus</name>
    <dbReference type="NCBI Taxonomy" id="137266"/>
    <lineage>
        <taxon>Bacteria</taxon>
        <taxon>Bacillati</taxon>
        <taxon>Actinomycetota</taxon>
        <taxon>Actinomycetes</taxon>
        <taxon>Micromonosporales</taxon>
        <taxon>Micromonosporaceae</taxon>
        <taxon>Catenuloplanes</taxon>
    </lineage>
</organism>
<comment type="caution">
    <text evidence="2">The sequence shown here is derived from an EMBL/GenBank/DDBJ whole genome shotgun (WGS) entry which is preliminary data.</text>
</comment>
<feature type="domain" description="STAS" evidence="1">
    <location>
        <begin position="1"/>
        <end position="91"/>
    </location>
</feature>
<name>A0AAE3YSP6_9ACTN</name>
<reference evidence="2" key="1">
    <citation type="submission" date="2023-07" db="EMBL/GenBank/DDBJ databases">
        <title>Sequencing the genomes of 1000 actinobacteria strains.</title>
        <authorList>
            <person name="Klenk H.-P."/>
        </authorList>
    </citation>
    <scope>NUCLEOTIDE SEQUENCE</scope>
    <source>
        <strain evidence="2">DSM 44707</strain>
    </source>
</reference>
<dbReference type="AlphaFoldDB" id="A0AAE3YSP6"/>